<dbReference type="InterPro" id="IPR007345">
    <property type="entry name" value="Polysacch_pyruvyl_Trfase"/>
</dbReference>
<evidence type="ECO:0000313" key="3">
    <source>
        <dbReference type="Proteomes" id="UP000661649"/>
    </source>
</evidence>
<evidence type="ECO:0000313" key="2">
    <source>
        <dbReference type="EMBL" id="MBC8627271.1"/>
    </source>
</evidence>
<comment type="caution">
    <text evidence="2">The sequence shown here is derived from an EMBL/GenBank/DDBJ whole genome shotgun (WGS) entry which is preliminary data.</text>
</comment>
<organism evidence="2 3">
    <name type="scientific">Blautia stercoris</name>
    <dbReference type="NCBI Taxonomy" id="871664"/>
    <lineage>
        <taxon>Bacteria</taxon>
        <taxon>Bacillati</taxon>
        <taxon>Bacillota</taxon>
        <taxon>Clostridia</taxon>
        <taxon>Lachnospirales</taxon>
        <taxon>Lachnospiraceae</taxon>
        <taxon>Blautia</taxon>
    </lineage>
</organism>
<dbReference type="EMBL" id="JACRTP010000001">
    <property type="protein sequence ID" value="MBC8627271.1"/>
    <property type="molecule type" value="Genomic_DNA"/>
</dbReference>
<dbReference type="GO" id="GO:0016740">
    <property type="term" value="F:transferase activity"/>
    <property type="evidence" value="ECO:0007669"/>
    <property type="project" value="UniProtKB-KW"/>
</dbReference>
<reference evidence="2 3" key="1">
    <citation type="submission" date="2020-08" db="EMBL/GenBank/DDBJ databases">
        <title>Genome public.</title>
        <authorList>
            <person name="Liu C."/>
            <person name="Sun Q."/>
        </authorList>
    </citation>
    <scope>NUCLEOTIDE SEQUENCE [LARGE SCALE GENOMIC DNA]</scope>
    <source>
        <strain evidence="2 3">3_YM_SP_D4_24.mj</strain>
    </source>
</reference>
<name>A0ABR7P8R9_9FIRM</name>
<dbReference type="RefSeq" id="WP_187558093.1">
    <property type="nucleotide sequence ID" value="NZ_JACRTP010000001.1"/>
</dbReference>
<feature type="domain" description="Polysaccharide pyruvyl transferase" evidence="1">
    <location>
        <begin position="13"/>
        <end position="288"/>
    </location>
</feature>
<evidence type="ECO:0000259" key="1">
    <source>
        <dbReference type="Pfam" id="PF04230"/>
    </source>
</evidence>
<gene>
    <name evidence="2" type="ORF">H8712_01285</name>
</gene>
<dbReference type="Pfam" id="PF04230">
    <property type="entry name" value="PS_pyruv_trans"/>
    <property type="match status" value="1"/>
</dbReference>
<proteinExistence type="predicted"/>
<keyword evidence="2" id="KW-0808">Transferase</keyword>
<accession>A0ABR7P8R9</accession>
<sequence length="352" mass="40673">MKIGILTHHYINNFGAFLQAYSLQQAVQDLYPDDEVYIIDCINLKHFIINAGGWFRFYKNKENLSNWFQKIRLPWTFAKARKKYMNLTHICYDAKGIEKLGLDYIIVGSDEVWNYRETKGNAKVKFGIGLNNEKLIAYAPSVGQTNDLEVPDYVKQGILKFKAVSARDALTEKLAENIRGEKIERVVDPTFLSKIPVEPVASVKKPYILFYYCDGLPVEEKNKIFEYAQKNGLAVYGAGECDKHYTSTTVNLTPFQWVWMFKNASYVVTGTFHGAVFSMLNHRQFACYLTNPSRIKKVTSLLEEFKLDSRCCDANADNIIAKLKEKIDYKRTEEEFEMRRNSSKVFLKDNIN</sequence>
<protein>
    <submittedName>
        <fullName evidence="2">Polysaccharide pyruvyl transferase family protein</fullName>
    </submittedName>
</protein>
<keyword evidence="3" id="KW-1185">Reference proteome</keyword>
<dbReference type="Proteomes" id="UP000661649">
    <property type="component" value="Unassembled WGS sequence"/>
</dbReference>